<organism evidence="3 4">
    <name type="scientific">Coemansia umbellata</name>
    <dbReference type="NCBI Taxonomy" id="1424467"/>
    <lineage>
        <taxon>Eukaryota</taxon>
        <taxon>Fungi</taxon>
        <taxon>Fungi incertae sedis</taxon>
        <taxon>Zoopagomycota</taxon>
        <taxon>Kickxellomycotina</taxon>
        <taxon>Kickxellomycetes</taxon>
        <taxon>Kickxellales</taxon>
        <taxon>Kickxellaceae</taxon>
        <taxon>Coemansia</taxon>
    </lineage>
</organism>
<protein>
    <submittedName>
        <fullName evidence="3">Uncharacterized protein</fullName>
    </submittedName>
</protein>
<dbReference type="EMBL" id="JANBQD010000003">
    <property type="protein sequence ID" value="KAJ1995862.1"/>
    <property type="molecule type" value="Genomic_DNA"/>
</dbReference>
<evidence type="ECO:0000256" key="1">
    <source>
        <dbReference type="SAM" id="MobiDB-lite"/>
    </source>
</evidence>
<gene>
    <name evidence="3" type="ORF">EDC05_000520</name>
</gene>
<evidence type="ECO:0000256" key="2">
    <source>
        <dbReference type="SAM" id="SignalP"/>
    </source>
</evidence>
<sequence>MRVSLTVVLATMVLSAAAYPFEPRVHAQQGGVQHLVAHQRRDGPPPAQPEHPPEQPPQHPPEQPPQHPPEQPPQHSPEQLIPPPSQQSPSPPPQNPPQQLAPPPPQNEPQQPPQNAPQQPPQSPPGSSPPNNANQQLSPAGNQHFEHVEHPGGNPNNIDRVTQNTFNDPQKGIHNTVVSHVTVANNNVKAGGRSVVIEGSKGPVSNGKNNVILPEGFWRRLGPKGTTFETGHGELPGANFPKDLRWSGV</sequence>
<feature type="chain" id="PRO_5047012126" evidence="2">
    <location>
        <begin position="19"/>
        <end position="249"/>
    </location>
</feature>
<name>A0ABQ8PUC4_9FUNG</name>
<feature type="compositionally biased region" description="Polar residues" evidence="1">
    <location>
        <begin position="154"/>
        <end position="167"/>
    </location>
</feature>
<feature type="signal peptide" evidence="2">
    <location>
        <begin position="1"/>
        <end position="18"/>
    </location>
</feature>
<evidence type="ECO:0000313" key="3">
    <source>
        <dbReference type="EMBL" id="KAJ1995862.1"/>
    </source>
</evidence>
<dbReference type="Proteomes" id="UP001151295">
    <property type="component" value="Unassembled WGS sequence"/>
</dbReference>
<keyword evidence="2" id="KW-0732">Signal</keyword>
<feature type="region of interest" description="Disordered" evidence="1">
    <location>
        <begin position="30"/>
        <end position="167"/>
    </location>
</feature>
<evidence type="ECO:0000313" key="4">
    <source>
        <dbReference type="Proteomes" id="UP001151295"/>
    </source>
</evidence>
<feature type="compositionally biased region" description="Pro residues" evidence="1">
    <location>
        <begin position="44"/>
        <end position="128"/>
    </location>
</feature>
<keyword evidence="4" id="KW-1185">Reference proteome</keyword>
<accession>A0ABQ8PUC4</accession>
<reference evidence="3" key="1">
    <citation type="submission" date="2022-07" db="EMBL/GenBank/DDBJ databases">
        <title>Phylogenomic reconstructions and comparative analyses of Kickxellomycotina fungi.</title>
        <authorList>
            <person name="Reynolds N.K."/>
            <person name="Stajich J.E."/>
            <person name="Barry K."/>
            <person name="Grigoriev I.V."/>
            <person name="Crous P."/>
            <person name="Smith M.E."/>
        </authorList>
    </citation>
    <scope>NUCLEOTIDE SEQUENCE</scope>
    <source>
        <strain evidence="3">BCRC 34882</strain>
    </source>
</reference>
<comment type="caution">
    <text evidence="3">The sequence shown here is derived from an EMBL/GenBank/DDBJ whole genome shotgun (WGS) entry which is preliminary data.</text>
</comment>
<proteinExistence type="predicted"/>